<dbReference type="InterPro" id="IPR054593">
    <property type="entry name" value="Beta-mannosidase-like_N2"/>
</dbReference>
<organism evidence="7 8">
    <name type="scientific">Heterodera schachtii</name>
    <name type="common">Sugarbeet cyst nematode worm</name>
    <name type="synonym">Tylenchus schachtii</name>
    <dbReference type="NCBI Taxonomy" id="97005"/>
    <lineage>
        <taxon>Eukaryota</taxon>
        <taxon>Metazoa</taxon>
        <taxon>Ecdysozoa</taxon>
        <taxon>Nematoda</taxon>
        <taxon>Chromadorea</taxon>
        <taxon>Rhabditida</taxon>
        <taxon>Tylenchina</taxon>
        <taxon>Tylenchomorpha</taxon>
        <taxon>Tylenchoidea</taxon>
        <taxon>Heteroderidae</taxon>
        <taxon>Heteroderinae</taxon>
        <taxon>Heterodera</taxon>
    </lineage>
</organism>
<reference evidence="7 8" key="1">
    <citation type="submission" date="2024-10" db="EMBL/GenBank/DDBJ databases">
        <authorList>
            <person name="Kim D."/>
        </authorList>
    </citation>
    <scope>NUCLEOTIDE SEQUENCE [LARGE SCALE GENOMIC DNA]</scope>
    <source>
        <strain evidence="7">Taebaek</strain>
    </source>
</reference>
<dbReference type="InterPro" id="IPR050887">
    <property type="entry name" value="Beta-mannosidase_GH2"/>
</dbReference>
<accession>A0ABD2K4R4</accession>
<feature type="domain" description="Beta-mannosidase-like galactose-binding" evidence="6">
    <location>
        <begin position="24"/>
        <end position="89"/>
    </location>
</feature>
<evidence type="ECO:0000256" key="4">
    <source>
        <dbReference type="ARBA" id="ARBA00023295"/>
    </source>
</evidence>
<keyword evidence="8" id="KW-1185">Reference proteome</keyword>
<feature type="chain" id="PRO_5044855249" description="beta-mannosidase" evidence="5">
    <location>
        <begin position="16"/>
        <end position="405"/>
    </location>
</feature>
<evidence type="ECO:0000256" key="5">
    <source>
        <dbReference type="SAM" id="SignalP"/>
    </source>
</evidence>
<dbReference type="SUPFAM" id="SSF49303">
    <property type="entry name" value="beta-Galactosidase/glucuronidase domain"/>
    <property type="match status" value="1"/>
</dbReference>
<dbReference type="GO" id="GO:0004567">
    <property type="term" value="F:beta-mannosidase activity"/>
    <property type="evidence" value="ECO:0007669"/>
    <property type="project" value="UniProtKB-EC"/>
</dbReference>
<dbReference type="SUPFAM" id="SSF49785">
    <property type="entry name" value="Galactose-binding domain-like"/>
    <property type="match status" value="1"/>
</dbReference>
<dbReference type="PANTHER" id="PTHR43730">
    <property type="entry name" value="BETA-MANNOSIDASE"/>
    <property type="match status" value="1"/>
</dbReference>
<sequence>MLMFTLIISFHFVSSRFFDLDGIWHFSSQNWPKFSGNAKVPGDIYADLFANGFIEDPLFGKGDDFCRWVPRHRWIYEKKFELPDEAHKARREFYWSKTMRRGQFQGGKIRSFSWPQIAAPVHPAHLQRGVPCAIFAQNAGQFWLGLGAELLNCLLSFPTVGIWRPIRLEFFDLLSIRRFSPVVSLGNDECFVISVRLSLICAVDQQISIKLSLVELGMVKEFIVSTGKKGPNLELDGLKMEIPAKLVQLWHPIGYGNQSMYTLEVTISEMGFELAFSRKRIAFRTVRLNQQLADVSDAKKGRLFQFEVNGVPIFLKGTNWVPISLFPGRDHSERRKFTLFSALKANANVLRIWGGGFYELDEFYEQADELDFMFACALYPIDSHFLRSVEEEIEEQHLLNASQSR</sequence>
<keyword evidence="3" id="KW-0378">Hydrolase</keyword>
<keyword evidence="4" id="KW-0326">Glycosidase</keyword>
<gene>
    <name evidence="7" type="ORF">niasHS_000616</name>
</gene>
<dbReference type="Proteomes" id="UP001620645">
    <property type="component" value="Unassembled WGS sequence"/>
</dbReference>
<proteinExistence type="predicted"/>
<dbReference type="SUPFAM" id="SSF51445">
    <property type="entry name" value="(Trans)glycosidases"/>
    <property type="match status" value="1"/>
</dbReference>
<feature type="signal peptide" evidence="5">
    <location>
        <begin position="1"/>
        <end position="15"/>
    </location>
</feature>
<evidence type="ECO:0000256" key="2">
    <source>
        <dbReference type="ARBA" id="ARBA00012754"/>
    </source>
</evidence>
<dbReference type="InterPro" id="IPR013783">
    <property type="entry name" value="Ig-like_fold"/>
</dbReference>
<comment type="caution">
    <text evidence="7">The sequence shown here is derived from an EMBL/GenBank/DDBJ whole genome shotgun (WGS) entry which is preliminary data.</text>
</comment>
<dbReference type="EC" id="3.2.1.25" evidence="2"/>
<dbReference type="Gene3D" id="2.60.40.10">
    <property type="entry name" value="Immunoglobulins"/>
    <property type="match status" value="1"/>
</dbReference>
<dbReference type="EMBL" id="JBICCN010000053">
    <property type="protein sequence ID" value="KAL3097881.1"/>
    <property type="molecule type" value="Genomic_DNA"/>
</dbReference>
<evidence type="ECO:0000256" key="3">
    <source>
        <dbReference type="ARBA" id="ARBA00022801"/>
    </source>
</evidence>
<dbReference type="Pfam" id="PF22666">
    <property type="entry name" value="Glyco_hydro_2_N2"/>
    <property type="match status" value="1"/>
</dbReference>
<evidence type="ECO:0000313" key="8">
    <source>
        <dbReference type="Proteomes" id="UP001620645"/>
    </source>
</evidence>
<protein>
    <recommendedName>
        <fullName evidence="2">beta-mannosidase</fullName>
        <ecNumber evidence="2">3.2.1.25</ecNumber>
    </recommendedName>
</protein>
<name>A0ABD2K4R4_HETSC</name>
<dbReference type="InterPro" id="IPR017853">
    <property type="entry name" value="GH"/>
</dbReference>
<evidence type="ECO:0000313" key="7">
    <source>
        <dbReference type="EMBL" id="KAL3097881.1"/>
    </source>
</evidence>
<comment type="catalytic activity">
    <reaction evidence="1">
        <text>Hydrolysis of terminal, non-reducing beta-D-mannose residues in beta-D-mannosides.</text>
        <dbReference type="EC" id="3.2.1.25"/>
    </reaction>
</comment>
<dbReference type="Gene3D" id="2.60.120.260">
    <property type="entry name" value="Galactose-binding domain-like"/>
    <property type="match status" value="1"/>
</dbReference>
<dbReference type="Gene3D" id="3.20.20.80">
    <property type="entry name" value="Glycosidases"/>
    <property type="match status" value="1"/>
</dbReference>
<dbReference type="InterPro" id="IPR036156">
    <property type="entry name" value="Beta-gal/glucu_dom_sf"/>
</dbReference>
<keyword evidence="5" id="KW-0732">Signal</keyword>
<evidence type="ECO:0000256" key="1">
    <source>
        <dbReference type="ARBA" id="ARBA00000829"/>
    </source>
</evidence>
<dbReference type="PANTHER" id="PTHR43730:SF1">
    <property type="entry name" value="BETA-MANNOSIDASE"/>
    <property type="match status" value="1"/>
</dbReference>
<dbReference type="AlphaFoldDB" id="A0ABD2K4R4"/>
<evidence type="ECO:0000259" key="6">
    <source>
        <dbReference type="Pfam" id="PF22666"/>
    </source>
</evidence>
<dbReference type="InterPro" id="IPR008979">
    <property type="entry name" value="Galactose-bd-like_sf"/>
</dbReference>